<dbReference type="EMBL" id="JAUIZM010000008">
    <property type="protein sequence ID" value="KAK1372009.1"/>
    <property type="molecule type" value="Genomic_DNA"/>
</dbReference>
<organism evidence="1 2">
    <name type="scientific">Heracleum sosnowskyi</name>
    <dbReference type="NCBI Taxonomy" id="360622"/>
    <lineage>
        <taxon>Eukaryota</taxon>
        <taxon>Viridiplantae</taxon>
        <taxon>Streptophyta</taxon>
        <taxon>Embryophyta</taxon>
        <taxon>Tracheophyta</taxon>
        <taxon>Spermatophyta</taxon>
        <taxon>Magnoliopsida</taxon>
        <taxon>eudicotyledons</taxon>
        <taxon>Gunneridae</taxon>
        <taxon>Pentapetalae</taxon>
        <taxon>asterids</taxon>
        <taxon>campanulids</taxon>
        <taxon>Apiales</taxon>
        <taxon>Apiaceae</taxon>
        <taxon>Apioideae</taxon>
        <taxon>apioid superclade</taxon>
        <taxon>Tordylieae</taxon>
        <taxon>Tordyliinae</taxon>
        <taxon>Heracleum</taxon>
    </lineage>
</organism>
<sequence length="135" mass="15450">MQRLISERWITITTLNDTITVIMLEKFNAKIDLWMLDNVECLHGFGVEASWTQMLSIIAGMALPLQFVHIYFTNGDFLLTCSGDTVKRDDDIWLSCNCCNCIDKKKAKNVSFSVYRHQIFKYTESLVSILCGIAL</sequence>
<gene>
    <name evidence="1" type="ORF">POM88_038101</name>
</gene>
<proteinExistence type="predicted"/>
<accession>A0AAD8HRC8</accession>
<dbReference type="AlphaFoldDB" id="A0AAD8HRC8"/>
<name>A0AAD8HRC8_9APIA</name>
<dbReference type="Proteomes" id="UP001237642">
    <property type="component" value="Unassembled WGS sequence"/>
</dbReference>
<reference evidence="1" key="2">
    <citation type="submission" date="2023-05" db="EMBL/GenBank/DDBJ databases">
        <authorList>
            <person name="Schelkunov M.I."/>
        </authorList>
    </citation>
    <scope>NUCLEOTIDE SEQUENCE</scope>
    <source>
        <strain evidence="1">Hsosn_3</strain>
        <tissue evidence="1">Leaf</tissue>
    </source>
</reference>
<comment type="caution">
    <text evidence="1">The sequence shown here is derived from an EMBL/GenBank/DDBJ whole genome shotgun (WGS) entry which is preliminary data.</text>
</comment>
<protein>
    <submittedName>
        <fullName evidence="1">Uncharacterized protein</fullName>
    </submittedName>
</protein>
<evidence type="ECO:0000313" key="2">
    <source>
        <dbReference type="Proteomes" id="UP001237642"/>
    </source>
</evidence>
<keyword evidence="2" id="KW-1185">Reference proteome</keyword>
<evidence type="ECO:0000313" key="1">
    <source>
        <dbReference type="EMBL" id="KAK1372009.1"/>
    </source>
</evidence>
<reference evidence="1" key="1">
    <citation type="submission" date="2023-02" db="EMBL/GenBank/DDBJ databases">
        <title>Genome of toxic invasive species Heracleum sosnowskyi carries increased number of genes despite the absence of recent whole-genome duplications.</title>
        <authorList>
            <person name="Schelkunov M."/>
            <person name="Shtratnikova V."/>
            <person name="Makarenko M."/>
            <person name="Klepikova A."/>
            <person name="Omelchenko D."/>
            <person name="Novikova G."/>
            <person name="Obukhova E."/>
            <person name="Bogdanov V."/>
            <person name="Penin A."/>
            <person name="Logacheva M."/>
        </authorList>
    </citation>
    <scope>NUCLEOTIDE SEQUENCE</scope>
    <source>
        <strain evidence="1">Hsosn_3</strain>
        <tissue evidence="1">Leaf</tissue>
    </source>
</reference>